<dbReference type="SMART" id="SM00248">
    <property type="entry name" value="ANK"/>
    <property type="match status" value="3"/>
</dbReference>
<dbReference type="EMBL" id="JATAAI010000001">
    <property type="protein sequence ID" value="KAK1748926.1"/>
    <property type="molecule type" value="Genomic_DNA"/>
</dbReference>
<dbReference type="InterPro" id="IPR011009">
    <property type="entry name" value="Kinase-like_dom_sf"/>
</dbReference>
<dbReference type="SUPFAM" id="SSF56112">
    <property type="entry name" value="Protein kinase-like (PK-like)"/>
    <property type="match status" value="1"/>
</dbReference>
<feature type="region of interest" description="Disordered" evidence="2">
    <location>
        <begin position="29"/>
        <end position="246"/>
    </location>
</feature>
<feature type="compositionally biased region" description="Basic and acidic residues" evidence="2">
    <location>
        <begin position="146"/>
        <end position="159"/>
    </location>
</feature>
<keyword evidence="4" id="KW-1185">Reference proteome</keyword>
<dbReference type="Proteomes" id="UP001224775">
    <property type="component" value="Unassembled WGS sequence"/>
</dbReference>
<feature type="compositionally biased region" description="Low complexity" evidence="2">
    <location>
        <begin position="121"/>
        <end position="143"/>
    </location>
</feature>
<feature type="repeat" description="ANK" evidence="1">
    <location>
        <begin position="792"/>
        <end position="812"/>
    </location>
</feature>
<evidence type="ECO:0000313" key="3">
    <source>
        <dbReference type="EMBL" id="KAK1748926.1"/>
    </source>
</evidence>
<dbReference type="SUPFAM" id="SSF48403">
    <property type="entry name" value="Ankyrin repeat"/>
    <property type="match status" value="1"/>
</dbReference>
<name>A0AAD8YLS0_9STRA</name>
<dbReference type="PANTHER" id="PTHR24121:SF32">
    <property type="entry name" value="DEATH DOMAIN-CONTAINING PROTEIN"/>
    <property type="match status" value="1"/>
</dbReference>
<feature type="compositionally biased region" description="Basic and acidic residues" evidence="2">
    <location>
        <begin position="193"/>
        <end position="205"/>
    </location>
</feature>
<dbReference type="InterPro" id="IPR002110">
    <property type="entry name" value="Ankyrin_rpt"/>
</dbReference>
<dbReference type="Gene3D" id="1.10.510.10">
    <property type="entry name" value="Transferase(Phosphotransferase) domain 1"/>
    <property type="match status" value="1"/>
</dbReference>
<accession>A0AAD8YLS0</accession>
<feature type="compositionally biased region" description="Polar residues" evidence="2">
    <location>
        <begin position="543"/>
        <end position="560"/>
    </location>
</feature>
<proteinExistence type="predicted"/>
<reference evidence="3" key="1">
    <citation type="submission" date="2023-06" db="EMBL/GenBank/DDBJ databases">
        <title>Survivors Of The Sea: Transcriptome response of Skeletonema marinoi to long-term dormancy.</title>
        <authorList>
            <person name="Pinder M.I.M."/>
            <person name="Kourtchenko O."/>
            <person name="Robertson E.K."/>
            <person name="Larsson T."/>
            <person name="Maumus F."/>
            <person name="Osuna-Cruz C.M."/>
            <person name="Vancaester E."/>
            <person name="Stenow R."/>
            <person name="Vandepoele K."/>
            <person name="Ploug H."/>
            <person name="Bruchert V."/>
            <person name="Godhe A."/>
            <person name="Topel M."/>
        </authorList>
    </citation>
    <scope>NUCLEOTIDE SEQUENCE</scope>
    <source>
        <strain evidence="3">R05AC</strain>
    </source>
</reference>
<evidence type="ECO:0000313" key="4">
    <source>
        <dbReference type="Proteomes" id="UP001224775"/>
    </source>
</evidence>
<dbReference type="PROSITE" id="PS50088">
    <property type="entry name" value="ANK_REPEAT"/>
    <property type="match status" value="1"/>
</dbReference>
<feature type="compositionally biased region" description="Basic and acidic residues" evidence="2">
    <location>
        <begin position="376"/>
        <end position="391"/>
    </location>
</feature>
<protein>
    <submittedName>
        <fullName evidence="3">Ankyrin repeat domain-containing protein</fullName>
    </submittedName>
</protein>
<feature type="compositionally biased region" description="Basic and acidic residues" evidence="2">
    <location>
        <begin position="86"/>
        <end position="106"/>
    </location>
</feature>
<keyword evidence="1" id="KW-0040">ANK repeat</keyword>
<feature type="compositionally biased region" description="Polar residues" evidence="2">
    <location>
        <begin position="570"/>
        <end position="581"/>
    </location>
</feature>
<evidence type="ECO:0000256" key="1">
    <source>
        <dbReference type="PROSITE-ProRule" id="PRU00023"/>
    </source>
</evidence>
<feature type="compositionally biased region" description="Polar residues" evidence="2">
    <location>
        <begin position="605"/>
        <end position="620"/>
    </location>
</feature>
<evidence type="ECO:0000256" key="2">
    <source>
        <dbReference type="SAM" id="MobiDB-lite"/>
    </source>
</evidence>
<dbReference type="InterPro" id="IPR036770">
    <property type="entry name" value="Ankyrin_rpt-contain_sf"/>
</dbReference>
<gene>
    <name evidence="3" type="ORF">QTG54_000865</name>
</gene>
<organism evidence="3 4">
    <name type="scientific">Skeletonema marinoi</name>
    <dbReference type="NCBI Taxonomy" id="267567"/>
    <lineage>
        <taxon>Eukaryota</taxon>
        <taxon>Sar</taxon>
        <taxon>Stramenopiles</taxon>
        <taxon>Ochrophyta</taxon>
        <taxon>Bacillariophyta</taxon>
        <taxon>Coscinodiscophyceae</taxon>
        <taxon>Thalassiosirophycidae</taxon>
        <taxon>Thalassiosirales</taxon>
        <taxon>Skeletonemataceae</taxon>
        <taxon>Skeletonema</taxon>
        <taxon>Skeletonema marinoi-dohrnii complex</taxon>
    </lineage>
</organism>
<feature type="region of interest" description="Disordered" evidence="2">
    <location>
        <begin position="539"/>
        <end position="626"/>
    </location>
</feature>
<dbReference type="Gene3D" id="1.25.40.20">
    <property type="entry name" value="Ankyrin repeat-containing domain"/>
    <property type="match status" value="1"/>
</dbReference>
<dbReference type="PANTHER" id="PTHR24121">
    <property type="entry name" value="NO MECHANORECEPTOR POTENTIAL C, ISOFORM D-RELATED"/>
    <property type="match status" value="1"/>
</dbReference>
<dbReference type="AlphaFoldDB" id="A0AAD8YLS0"/>
<sequence>MAEEIPFDEICGDPRQLDDGCWDHQEVSEVNHQSNIDENNAAKKSYLGTRRDKSGRWVRRHCSEKRYPRMAGKVNASSPLPSPSDRGSKNNEPSRHENKQSPEVRGRPSSSSRQQRRQQQKQKQQQQEQQLSSRQSDHSQQQQPLHIEHEKRIEPEVHSYIHKNHTTRSSQVYKPIPPLSKPKPSQTKAPRQFIEKNRQGNHDVVEAPTTGRRQTKQKKHKLIFDVSSFQSNQNDRKAPAGDEISGLFTTNTKMTSATRQSSLGSDIDNNDEERIRRFGDAYTAIRLAHQVNEVKSPEPRPSYSGKRWARDPKIMSAMSIDGRSYSDLQRTPTLSLKQMMTSPDVYDPKKGMLNVELYDRKASWLVHMPRTSPKYSSDEKERSLFQVKEESATNEEEFSSPDRKETATERITPLTPCLQKLNDIETKIQAIEKGQKFDLEENRRAIVQAGLPPRQKLAGQRDGTASSADAIRRFNQLTIEEESTAEEEQKATPMVGRTYDNNSTEAEAEAVDDNNSGIDNTPIVSASTLRLLFSGKSEDKQINDSNENTNTVKYETTKSMPRNLRHMRSFPTSSNGHNSNHIDGGKSDEKSTPPNPHNEFEERTSSSAQPFLRSNSSDGYSFNHVEDGKSDTDILLRLDPSMQRPDPPDSISQNLKEAYSSQREELVPQINVANLVRASLVVHARSFIDTDGNLDDFDEEEEQTMTRSMLMSPSLITKRYQQVLGAIEAKNWEQVSYLTHANPWLMEMKDVRNDQYLIHSLALYSDQLSIQEEIVLNILDYEPGVVHRLDTEGYLPLHMAAASGNIMMIKVLGEKFPAAASVQNHDGLLPLHLAVMSSGALRGDVGVSIISRLLQVHEDILTRNPLFLKETSVVTLDDAGDEDCFLSMMKNNRGETPLVRAIKSRAGRQVVDILLGADGGSLAALDENSSGASALHLFFGTTPSAAAIRDVNRILPIELACANSLQREIILAIAIIDLPIDLGAKEDVIVRNGFGASWWFLLCESNDEYVDIVKEILVSALREGLRFLGRFEFTGGDQNNLASSRKVQKFDAIDYGPVNNPSSGEKKVSLICYGSNEVYLREAKHLQESQLDMKYYEEFKHFAIGELDDANIPSGVKLYHCVAVSKSKLSLSRVVAGMPRNHEYRADLNLLKRYFSKVKSIMFRVGEGIFKLHACGPFSMTRLGAHSPPEAFVSSQKESSSASKNPALVAESSVDIWAFGKLIYEALWGNQSSHQSGIGALGIDLVNNCLRMEPNTRPRSMANILQHEFWKEKY</sequence>
<feature type="region of interest" description="Disordered" evidence="2">
    <location>
        <begin position="371"/>
        <end position="409"/>
    </location>
</feature>
<dbReference type="PROSITE" id="PS50297">
    <property type="entry name" value="ANK_REP_REGION"/>
    <property type="match status" value="1"/>
</dbReference>
<comment type="caution">
    <text evidence="3">The sequence shown here is derived from an EMBL/GenBank/DDBJ whole genome shotgun (WGS) entry which is preliminary data.</text>
</comment>